<protein>
    <submittedName>
        <fullName evidence="5">Dihydrodipicolinate synthase family protein</fullName>
    </submittedName>
</protein>
<dbReference type="AlphaFoldDB" id="A0A5M3WZZ2"/>
<feature type="active site" description="Schiff-base intermediate with substrate" evidence="3">
    <location>
        <position position="168"/>
    </location>
</feature>
<feature type="binding site" evidence="4">
    <location>
        <position position="209"/>
    </location>
    <ligand>
        <name>pyruvate</name>
        <dbReference type="ChEBI" id="CHEBI:15361"/>
    </ligand>
</feature>
<reference evidence="5 6" key="1">
    <citation type="submission" date="2019-10" db="EMBL/GenBank/DDBJ databases">
        <title>Whole genome shotgun sequence of Acrocarpospora macrocephala NBRC 16266.</title>
        <authorList>
            <person name="Ichikawa N."/>
            <person name="Kimura A."/>
            <person name="Kitahashi Y."/>
            <person name="Komaki H."/>
            <person name="Oguchi A."/>
        </authorList>
    </citation>
    <scope>NUCLEOTIDE SEQUENCE [LARGE SCALE GENOMIC DNA]</scope>
    <source>
        <strain evidence="5 6">NBRC 16266</strain>
    </source>
</reference>
<dbReference type="SUPFAM" id="SSF51569">
    <property type="entry name" value="Aldolase"/>
    <property type="match status" value="1"/>
</dbReference>
<dbReference type="GO" id="GO:0019262">
    <property type="term" value="P:N-acetylneuraminate catabolic process"/>
    <property type="evidence" value="ECO:0007669"/>
    <property type="project" value="TreeGrafter"/>
</dbReference>
<name>A0A5M3WZZ2_9ACTN</name>
<keyword evidence="6" id="KW-1185">Reference proteome</keyword>
<dbReference type="Proteomes" id="UP000331127">
    <property type="component" value="Unassembled WGS sequence"/>
</dbReference>
<keyword evidence="1 2" id="KW-0456">Lyase</keyword>
<dbReference type="InterPro" id="IPR002220">
    <property type="entry name" value="DapA-like"/>
</dbReference>
<dbReference type="PANTHER" id="PTHR42849">
    <property type="entry name" value="N-ACETYLNEURAMINATE LYASE"/>
    <property type="match status" value="1"/>
</dbReference>
<evidence type="ECO:0000313" key="6">
    <source>
        <dbReference type="Proteomes" id="UP000331127"/>
    </source>
</evidence>
<evidence type="ECO:0000313" key="5">
    <source>
        <dbReference type="EMBL" id="GES13902.1"/>
    </source>
</evidence>
<dbReference type="RefSeq" id="WP_155359114.1">
    <property type="nucleotide sequence ID" value="NZ_BAAAHL010000059.1"/>
</dbReference>
<comment type="caution">
    <text evidence="5">The sequence shown here is derived from an EMBL/GenBank/DDBJ whole genome shotgun (WGS) entry which is preliminary data.</text>
</comment>
<dbReference type="SMART" id="SM01130">
    <property type="entry name" value="DHDPS"/>
    <property type="match status" value="1"/>
</dbReference>
<proteinExistence type="inferred from homology"/>
<evidence type="ECO:0000256" key="4">
    <source>
        <dbReference type="PIRSR" id="PIRSR001365-2"/>
    </source>
</evidence>
<evidence type="ECO:0000256" key="2">
    <source>
        <dbReference type="PIRNR" id="PIRNR001365"/>
    </source>
</evidence>
<dbReference type="Gene3D" id="3.20.20.70">
    <property type="entry name" value="Aldolase class I"/>
    <property type="match status" value="1"/>
</dbReference>
<sequence>MAQAPKVELTGIIPPLVTPFDAAENIDIAALRAEVRFHLAAGVHGICVTGSTGDGQMLSVEQSVTVARTAVEEVNGAVPVIAGIIRDSTAEVIRYGSALKGTGVDALQVTPVHYLFQPDEERTIEYYRRITEATGMPVVVYNVIPYALIPARTVYRVIQEVDLVVGVKQSGGDIHQLADLLKASPSGVVLTAVDDLLYPAYLLGAAGAVSATLTVVPGLCVEQWNAVAAGDHKTALDIHNKLLPIWRSIDGPNMTMRIKAALAMLGRDGGLGAHPLTPASEAEKAAIRAALVEAGLLPL</sequence>
<feature type="binding site" evidence="4">
    <location>
        <position position="52"/>
    </location>
    <ligand>
        <name>pyruvate</name>
        <dbReference type="ChEBI" id="CHEBI:15361"/>
    </ligand>
</feature>
<accession>A0A5M3WZZ2</accession>
<feature type="active site" description="Proton donor/acceptor" evidence="3">
    <location>
        <position position="141"/>
    </location>
</feature>
<evidence type="ECO:0000256" key="3">
    <source>
        <dbReference type="PIRSR" id="PIRSR001365-1"/>
    </source>
</evidence>
<organism evidence="5 6">
    <name type="scientific">Acrocarpospora macrocephala</name>
    <dbReference type="NCBI Taxonomy" id="150177"/>
    <lineage>
        <taxon>Bacteria</taxon>
        <taxon>Bacillati</taxon>
        <taxon>Actinomycetota</taxon>
        <taxon>Actinomycetes</taxon>
        <taxon>Streptosporangiales</taxon>
        <taxon>Streptosporangiaceae</taxon>
        <taxon>Acrocarpospora</taxon>
    </lineage>
</organism>
<comment type="similarity">
    <text evidence="2">Belongs to the DapA family.</text>
</comment>
<dbReference type="InterPro" id="IPR013785">
    <property type="entry name" value="Aldolase_TIM"/>
</dbReference>
<dbReference type="Pfam" id="PF00701">
    <property type="entry name" value="DHDPS"/>
    <property type="match status" value="1"/>
</dbReference>
<evidence type="ECO:0000256" key="1">
    <source>
        <dbReference type="ARBA" id="ARBA00023239"/>
    </source>
</evidence>
<dbReference type="PANTHER" id="PTHR42849:SF1">
    <property type="entry name" value="N-ACETYLNEURAMINATE LYASE"/>
    <property type="match status" value="1"/>
</dbReference>
<dbReference type="OrthoDB" id="9778880at2"/>
<gene>
    <name evidence="5" type="ORF">Amac_074990</name>
</gene>
<dbReference type="PIRSF" id="PIRSF001365">
    <property type="entry name" value="DHDPS"/>
    <property type="match status" value="1"/>
</dbReference>
<dbReference type="EMBL" id="BLAE01000051">
    <property type="protein sequence ID" value="GES13902.1"/>
    <property type="molecule type" value="Genomic_DNA"/>
</dbReference>
<dbReference type="GO" id="GO:0005829">
    <property type="term" value="C:cytosol"/>
    <property type="evidence" value="ECO:0007669"/>
    <property type="project" value="TreeGrafter"/>
</dbReference>
<dbReference type="CDD" id="cd00408">
    <property type="entry name" value="DHDPS-like"/>
    <property type="match status" value="1"/>
</dbReference>
<dbReference type="GO" id="GO:0008747">
    <property type="term" value="F:N-acetylneuraminate lyase activity"/>
    <property type="evidence" value="ECO:0007669"/>
    <property type="project" value="TreeGrafter"/>
</dbReference>
<dbReference type="PRINTS" id="PR00146">
    <property type="entry name" value="DHPICSNTHASE"/>
</dbReference>